<accession>A0A812INP4</accession>
<dbReference type="FunFam" id="2.40.30.170:FF:000010">
    <property type="entry name" value="Efflux RND transporter periplasmic adaptor subunit"/>
    <property type="match status" value="1"/>
</dbReference>
<dbReference type="OrthoDB" id="448814at2759"/>
<evidence type="ECO:0000259" key="12">
    <source>
        <dbReference type="Pfam" id="PF25954"/>
    </source>
</evidence>
<organism evidence="13 14">
    <name type="scientific">Symbiodinium necroappetens</name>
    <dbReference type="NCBI Taxonomy" id="1628268"/>
    <lineage>
        <taxon>Eukaryota</taxon>
        <taxon>Sar</taxon>
        <taxon>Alveolata</taxon>
        <taxon>Dinophyceae</taxon>
        <taxon>Suessiales</taxon>
        <taxon>Symbiodiniaceae</taxon>
        <taxon>Symbiodinium</taxon>
    </lineage>
</organism>
<evidence type="ECO:0000256" key="1">
    <source>
        <dbReference type="ARBA" id="ARBA00001974"/>
    </source>
</evidence>
<comment type="cofactor">
    <cofactor evidence="1">
        <name>FAD</name>
        <dbReference type="ChEBI" id="CHEBI:57692"/>
    </cofactor>
</comment>
<feature type="transmembrane region" description="Helical" evidence="10">
    <location>
        <begin position="1403"/>
        <end position="1426"/>
    </location>
</feature>
<feature type="coiled-coil region" evidence="8">
    <location>
        <begin position="705"/>
        <end position="739"/>
    </location>
</feature>
<dbReference type="Gene3D" id="2.40.420.20">
    <property type="match status" value="1"/>
</dbReference>
<evidence type="ECO:0000256" key="4">
    <source>
        <dbReference type="ARBA" id="ARBA00022630"/>
    </source>
</evidence>
<dbReference type="FunFam" id="3.50.50.60:FF:000341">
    <property type="entry name" value="Baeyer-Villiger monooxygenase"/>
    <property type="match status" value="1"/>
</dbReference>
<dbReference type="NCBIfam" id="TIGR01730">
    <property type="entry name" value="RND_mfp"/>
    <property type="match status" value="1"/>
</dbReference>
<evidence type="ECO:0000259" key="11">
    <source>
        <dbReference type="Pfam" id="PF25917"/>
    </source>
</evidence>
<dbReference type="SUPFAM" id="SSF51905">
    <property type="entry name" value="FAD/NAD(P)-binding domain"/>
    <property type="match status" value="1"/>
</dbReference>
<gene>
    <name evidence="13" type="primary">ptlE</name>
    <name evidence="13" type="ORF">SNEC2469_LOCUS65</name>
</gene>
<feature type="transmembrane region" description="Helical" evidence="10">
    <location>
        <begin position="1925"/>
        <end position="1948"/>
    </location>
</feature>
<evidence type="ECO:0000256" key="2">
    <source>
        <dbReference type="ARBA" id="ARBA00009477"/>
    </source>
</evidence>
<dbReference type="Gene3D" id="3.30.70.1430">
    <property type="entry name" value="Multidrug efflux transporter AcrB pore domain"/>
    <property type="match status" value="2"/>
</dbReference>
<feature type="compositionally biased region" description="Low complexity" evidence="9">
    <location>
        <begin position="20"/>
        <end position="33"/>
    </location>
</feature>
<evidence type="ECO:0000256" key="8">
    <source>
        <dbReference type="SAM" id="Coils"/>
    </source>
</evidence>
<evidence type="ECO:0000256" key="9">
    <source>
        <dbReference type="SAM" id="MobiDB-lite"/>
    </source>
</evidence>
<dbReference type="InterPro" id="IPR058792">
    <property type="entry name" value="Beta-barrel_RND_2"/>
</dbReference>
<evidence type="ECO:0000256" key="5">
    <source>
        <dbReference type="ARBA" id="ARBA00022827"/>
    </source>
</evidence>
<feature type="transmembrane region" description="Helical" evidence="10">
    <location>
        <begin position="1848"/>
        <end position="1873"/>
    </location>
</feature>
<feature type="transmembrane region" description="Helical" evidence="10">
    <location>
        <begin position="1465"/>
        <end position="1483"/>
    </location>
</feature>
<dbReference type="InterPro" id="IPR006143">
    <property type="entry name" value="RND_pump_MFP"/>
</dbReference>
<dbReference type="SUPFAM" id="SSF111369">
    <property type="entry name" value="HlyD-like secretion proteins"/>
    <property type="match status" value="1"/>
</dbReference>
<feature type="transmembrane region" description="Helical" evidence="10">
    <location>
        <begin position="1273"/>
        <end position="1292"/>
    </location>
</feature>
<feature type="transmembrane region" description="Helical" evidence="10">
    <location>
        <begin position="1822"/>
        <end position="1842"/>
    </location>
</feature>
<feature type="region of interest" description="Disordered" evidence="9">
    <location>
        <begin position="18"/>
        <end position="40"/>
    </location>
</feature>
<dbReference type="SUPFAM" id="SSF82714">
    <property type="entry name" value="Multidrug efflux transporter AcrB TolC docking domain, DN and DC subdomains"/>
    <property type="match status" value="2"/>
</dbReference>
<keyword evidence="5" id="KW-0274">FAD</keyword>
<comment type="similarity">
    <text evidence="2">Belongs to the membrane fusion protein (MFP) (TC 8.A.1) family.</text>
</comment>
<dbReference type="SUPFAM" id="SSF82866">
    <property type="entry name" value="Multidrug efflux transporter AcrB transmembrane domain"/>
    <property type="match status" value="2"/>
</dbReference>
<dbReference type="InterPro" id="IPR058625">
    <property type="entry name" value="MdtA-like_BSH"/>
</dbReference>
<dbReference type="GO" id="GO:0042910">
    <property type="term" value="F:xenobiotic transmembrane transporter activity"/>
    <property type="evidence" value="ECO:0007669"/>
    <property type="project" value="TreeGrafter"/>
</dbReference>
<feature type="transmembrane region" description="Helical" evidence="10">
    <location>
        <begin position="1371"/>
        <end position="1391"/>
    </location>
</feature>
<dbReference type="GO" id="GO:0005886">
    <property type="term" value="C:plasma membrane"/>
    <property type="evidence" value="ECO:0007669"/>
    <property type="project" value="TreeGrafter"/>
</dbReference>
<dbReference type="EMBL" id="CAJNJA010000001">
    <property type="protein sequence ID" value="CAE7149006.1"/>
    <property type="molecule type" value="Genomic_DNA"/>
</dbReference>
<dbReference type="Proteomes" id="UP000601435">
    <property type="component" value="Unassembled WGS sequence"/>
</dbReference>
<feature type="transmembrane region" description="Helical" evidence="10">
    <location>
        <begin position="1894"/>
        <end position="1913"/>
    </location>
</feature>
<feature type="transmembrane region" description="Helical" evidence="10">
    <location>
        <begin position="1299"/>
        <end position="1319"/>
    </location>
</feature>
<dbReference type="Pfam" id="PF25954">
    <property type="entry name" value="Beta-barrel_RND_2"/>
    <property type="match status" value="1"/>
</dbReference>
<comment type="caution">
    <text evidence="13">The sequence shown here is derived from an EMBL/GenBank/DDBJ whole genome shotgun (WGS) entry which is preliminary data.</text>
</comment>
<feature type="transmembrane region" description="Helical" evidence="10">
    <location>
        <begin position="1325"/>
        <end position="1346"/>
    </location>
</feature>
<feature type="domain" description="Multidrug resistance protein MdtA-like barrel-sandwich hybrid" evidence="11">
    <location>
        <begin position="675"/>
        <end position="801"/>
    </location>
</feature>
<comment type="similarity">
    <text evidence="3">Belongs to the FAD-binding monooxygenase family.</text>
</comment>
<keyword evidence="6" id="KW-0560">Oxidoreductase</keyword>
<dbReference type="PRINTS" id="PR00702">
    <property type="entry name" value="ACRIFLAVINRP"/>
</dbReference>
<dbReference type="GO" id="GO:0004497">
    <property type="term" value="F:monooxygenase activity"/>
    <property type="evidence" value="ECO:0007669"/>
    <property type="project" value="UniProtKB-KW"/>
</dbReference>
<keyword evidence="10" id="KW-0812">Transmembrane</keyword>
<evidence type="ECO:0000313" key="13">
    <source>
        <dbReference type="EMBL" id="CAE7149006.1"/>
    </source>
</evidence>
<dbReference type="Gene3D" id="3.30.70.1440">
    <property type="entry name" value="Multidrug efflux transporter AcrB pore domain"/>
    <property type="match status" value="1"/>
</dbReference>
<dbReference type="Pfam" id="PF13738">
    <property type="entry name" value="Pyr_redox_3"/>
    <property type="match status" value="1"/>
</dbReference>
<dbReference type="PANTHER" id="PTHR32063:SF14">
    <property type="entry name" value="BLL4319 PROTEIN"/>
    <property type="match status" value="1"/>
</dbReference>
<evidence type="ECO:0000256" key="7">
    <source>
        <dbReference type="ARBA" id="ARBA00023033"/>
    </source>
</evidence>
<feature type="transmembrane region" description="Helical" evidence="10">
    <location>
        <begin position="1796"/>
        <end position="1815"/>
    </location>
</feature>
<evidence type="ECO:0000256" key="10">
    <source>
        <dbReference type="SAM" id="Phobius"/>
    </source>
</evidence>
<dbReference type="InterPro" id="IPR027463">
    <property type="entry name" value="AcrB_DN_DC_subdom"/>
</dbReference>
<keyword evidence="7" id="KW-0503">Monooxygenase</keyword>
<keyword evidence="14" id="KW-1185">Reference proteome</keyword>
<evidence type="ECO:0000256" key="6">
    <source>
        <dbReference type="ARBA" id="ARBA00023002"/>
    </source>
</evidence>
<proteinExistence type="inferred from homology"/>
<protein>
    <submittedName>
        <fullName evidence="13">PtlE protein</fullName>
    </submittedName>
</protein>
<dbReference type="Gene3D" id="1.20.1640.10">
    <property type="entry name" value="Multidrug efflux transporter AcrB transmembrane domain"/>
    <property type="match status" value="2"/>
</dbReference>
<keyword evidence="10" id="KW-1133">Transmembrane helix</keyword>
<evidence type="ECO:0000313" key="14">
    <source>
        <dbReference type="Proteomes" id="UP000601435"/>
    </source>
</evidence>
<dbReference type="Gene3D" id="2.40.30.170">
    <property type="match status" value="1"/>
</dbReference>
<feature type="domain" description="CusB-like beta-barrel" evidence="12">
    <location>
        <begin position="811"/>
        <end position="882"/>
    </location>
</feature>
<keyword evidence="8" id="KW-0175">Coiled coil</keyword>
<sequence length="1984" mass="218569">MVIACYTHLPFSVVTTQGRTVSSANTPSSTPTPEELGFDPDALREKYRIERDKRLRPDGNNQYTDVVGDFTHYVDDPYVDTPIEREPLTDEMDVIIIGGGFGGLITGARLREAGIKNIRIIEKGGDFGGTWYWNRYPGAACDVESYIYLPLCEELNFVPKEKYTHAPEILQHSHNIGKKYRLYDDACFQTEVTALNWDESSARWIVHTNRGDAMQARFVAMSNGPLNRPKLPGIAGISEYQGHTFHTSRWDYNYTGGGPEGNLDKLADKRVGIIGTGATAVQCVPHLGAAARELFVFQRTPSSIDVRDNRPTDPEWAASLKPGWQQERMENFNTLTSGGIVEEDLIQDGWTEIIRNLISMANYRGKDIPRDEIPKLMELADFKKMEQVRARAEAIVQDPDTAEALKPFYRQFCKRPCFHDEYLPTFNRENVHLIDTDGKGVERLTATGVIANGKEYKVDCVIFATGFEVGTDYTRRAGYDVTGRDGLTLSEKWRDGMRTLHGLHSRGFPNLFIISNGQGAFTTNFPHAMNESAKHISYIVDQCLTGNISCIEPSQAAEDAWVEEIISLARFSESFQASCTPGYYNNEGKPNPKSAQNASYGKGPNPFFAKMKAWREDGSIYITTTIGLAVAFMPIWGMAAAPGGPPPPTAVIVENVATQTIADTLEALGTLRANETVEITAKVADTISAIRFSDGEAVSAGDVLVEQTDAEEAALLEEAESLAEEAKRQFERIESLVAKGSASESLLDERRQTWRTASARESAVRSRLKDRLITAPFSGHVGLRLVSPGALVSPGDVITTLVDDSSMKLDFTIPAIYMDTVRVGTVIDATTPVYPQRRFNGKVSSVDSTVDPVTRSITIRAVLPNEDHALVPGMLMTLELRRNPRSAIVISEETIIPRAGETHVLVVDETVSPPVAQQRSVVLGRRLAGKVEVRSGLQRMIISDISVRRPVFAAVISLILIAFGLIAFDRLPLREYPDIDPPIVGIETVYRGAAASVVESRITEQIEERIAGVEGIEFIESSSQDGRSNITVQFSVGRNVDDAANDIRDRVSSALGSLPVEAEPPEVRKVDSNQSVIMWINLVSDRLTVPELTDFAERNLVDRFSVLDGVARVFVGGAQRYAMRIWLDRQQLAARNLTVADVENALRASNVELPAGEVESEERRFTVRVERAFEDADDFRQLVLGESSDGYLVRLGDVARVERGTEQDRTLFRGNGIPQVGLGVVRQSNANLLDVARAAKREMALLGPGLPEGMAFKQSYDSSIFVEGAVNEVYKTLGIAVFLVVLTIYLFLGSVRAMLVPALTVPVSIIATCIALYTLDFSINLLTLLALVLAIGLVVDDAIVMLENIHRRIDQLGEPPIVAAYRGARQVGFAIVATTAVLLAVFVPIAFLEGDIGRLFSEFALTMAAAVVFSSLVALTLAPALASKVLRSSESENWLTRRIDHNFTVVNRIYRRALGYVLKHPVLPMVVLAGLIASSVWLVKVLPEEYTPDEDRGSFFTFVRGPEGATFEYMKPYVDEIERRLMPYVETGEVRRVLVRTPGGFGAIPTFNTGAVIIVLSDFGQRRPGKVIMDEVRAKLMDLPGVFAFPVMRQGFRSSADKPLQFVIGGGEYEQLRAWRDVLIEEINANNPGLVGLDWDYKETQPQLRVRIDYNRSADLGVPIVDIGRTLETLLGSRRVTTYMQNGEEYEVILEGERDTQQTPAAMENIYVRSTTTNQLIPLANLVTIEEYADSNRLNRYNRVRAITLEANLAPGLALNEAVEYLTTLVREKLPEGVVIDYKGQTRDLQESESSIVFVMLLGLAVVFLALAAQFESFRHPLTIMLTVPIAITGGLLGLWLTGMTINIYSQIGLVMLIGLAAKNGILIVEFANQLRDEGVEFIEALISACEVRLRPIVMTTITTAAGTLPLIFGSGPGAETREVIGIVVFSGVTVATLFTLFIVPVMYKLISGESASPLATSRELDTALEENPDTDQLLDTNRV</sequence>
<dbReference type="SUPFAM" id="SSF82693">
    <property type="entry name" value="Multidrug efflux transporter AcrB pore domain, PN1, PN2, PC1 and PC2 subdomains"/>
    <property type="match status" value="3"/>
</dbReference>
<dbReference type="Gene3D" id="1.10.287.470">
    <property type="entry name" value="Helix hairpin bin"/>
    <property type="match status" value="1"/>
</dbReference>
<keyword evidence="4" id="KW-0285">Flavoprotein</keyword>
<dbReference type="Gene3D" id="3.30.2090.10">
    <property type="entry name" value="Multidrug efflux transporter AcrB TolC docking domain, DN and DC subdomains"/>
    <property type="match status" value="2"/>
</dbReference>
<reference evidence="13" key="1">
    <citation type="submission" date="2021-02" db="EMBL/GenBank/DDBJ databases">
        <authorList>
            <person name="Dougan E. K."/>
            <person name="Rhodes N."/>
            <person name="Thang M."/>
            <person name="Chan C."/>
        </authorList>
    </citation>
    <scope>NUCLEOTIDE SEQUENCE</scope>
</reference>
<dbReference type="Gene3D" id="3.50.50.60">
    <property type="entry name" value="FAD/NAD(P)-binding domain"/>
    <property type="match status" value="2"/>
</dbReference>
<name>A0A812INP4_9DINO</name>
<evidence type="ECO:0000256" key="3">
    <source>
        <dbReference type="ARBA" id="ARBA00010139"/>
    </source>
</evidence>
<dbReference type="Pfam" id="PF00873">
    <property type="entry name" value="ACR_tran"/>
    <property type="match status" value="1"/>
</dbReference>
<keyword evidence="10" id="KW-0472">Membrane</keyword>
<dbReference type="Gene3D" id="2.40.50.100">
    <property type="match status" value="1"/>
</dbReference>
<dbReference type="PANTHER" id="PTHR32063">
    <property type="match status" value="1"/>
</dbReference>
<dbReference type="InterPro" id="IPR036188">
    <property type="entry name" value="FAD/NAD-bd_sf"/>
</dbReference>
<dbReference type="Pfam" id="PF25917">
    <property type="entry name" value="BSH_RND"/>
    <property type="match status" value="1"/>
</dbReference>
<dbReference type="Gene3D" id="3.30.70.1320">
    <property type="entry name" value="Multidrug efflux transporter AcrB pore domain like"/>
    <property type="match status" value="1"/>
</dbReference>
<dbReference type="InterPro" id="IPR001036">
    <property type="entry name" value="Acrflvin-R"/>
</dbReference>